<dbReference type="InterPro" id="IPR057787">
    <property type="entry name" value="YmgM"/>
</dbReference>
<sequence>MDDKQLQAQAAFSKASQPAIDASLNLRFSFLFSHPYANLQHFIIFFLGHRPDHPGKLYLVTDNRCPRLTTAGQFHPAFAAYHDILARLPGHISAQHQHIWRWLRE</sequence>
<reference evidence="1 2" key="1">
    <citation type="submission" date="2018-06" db="EMBL/GenBank/DDBJ databases">
        <authorList>
            <consortium name="Pathogen Informatics"/>
            <person name="Doyle S."/>
        </authorList>
    </citation>
    <scope>NUCLEOTIDE SEQUENCE [LARGE SCALE GENOMIC DNA]</scope>
    <source>
        <strain evidence="1 2">NCTC8622</strain>
    </source>
</reference>
<dbReference type="Proteomes" id="UP000254079">
    <property type="component" value="Unassembled WGS sequence"/>
</dbReference>
<dbReference type="EMBL" id="UGCP01000002">
    <property type="protein sequence ID" value="STI86575.1"/>
    <property type="molecule type" value="Genomic_DNA"/>
</dbReference>
<dbReference type="AlphaFoldDB" id="A0A376UAZ0"/>
<organism evidence="1 2">
    <name type="scientific">Escherichia coli</name>
    <dbReference type="NCBI Taxonomy" id="562"/>
    <lineage>
        <taxon>Bacteria</taxon>
        <taxon>Pseudomonadati</taxon>
        <taxon>Pseudomonadota</taxon>
        <taxon>Gammaproteobacteria</taxon>
        <taxon>Enterobacterales</taxon>
        <taxon>Enterobacteriaceae</taxon>
        <taxon>Escherichia</taxon>
    </lineage>
</organism>
<name>A0A376UAZ0_ECOLX</name>
<evidence type="ECO:0000313" key="2">
    <source>
        <dbReference type="Proteomes" id="UP000254079"/>
    </source>
</evidence>
<gene>
    <name evidence="1" type="ORF">NCTC8622_05707</name>
</gene>
<accession>A0A376UAZ0</accession>
<proteinExistence type="predicted"/>
<protein>
    <submittedName>
        <fullName evidence="1">Uncharacterized protein</fullName>
    </submittedName>
</protein>
<dbReference type="Pfam" id="PF23693">
    <property type="entry name" value="YmgM"/>
    <property type="match status" value="1"/>
</dbReference>
<evidence type="ECO:0000313" key="1">
    <source>
        <dbReference type="EMBL" id="STI86575.1"/>
    </source>
</evidence>